<dbReference type="EMBL" id="JAQIZT010000001">
    <property type="protein sequence ID" value="KAJ7009270.1"/>
    <property type="molecule type" value="Genomic_DNA"/>
</dbReference>
<dbReference type="AlphaFoldDB" id="A0AAD6RHS2"/>
<reference evidence="1 2" key="1">
    <citation type="journal article" date="2023" name="Mol. Ecol. Resour.">
        <title>Chromosome-level genome assembly of a triploid poplar Populus alba 'Berolinensis'.</title>
        <authorList>
            <person name="Chen S."/>
            <person name="Yu Y."/>
            <person name="Wang X."/>
            <person name="Wang S."/>
            <person name="Zhang T."/>
            <person name="Zhou Y."/>
            <person name="He R."/>
            <person name="Meng N."/>
            <person name="Wang Y."/>
            <person name="Liu W."/>
            <person name="Liu Z."/>
            <person name="Liu J."/>
            <person name="Guo Q."/>
            <person name="Huang H."/>
            <person name="Sederoff R.R."/>
            <person name="Wang G."/>
            <person name="Qu G."/>
            <person name="Chen S."/>
        </authorList>
    </citation>
    <scope>NUCLEOTIDE SEQUENCE [LARGE SCALE GENOMIC DNA]</scope>
    <source>
        <strain evidence="1">SC-2020</strain>
    </source>
</reference>
<sequence>MGEKGGKEHVKGFTVRRQVRLQIHLLQQKVQGVKLGTEDAVACEGLIEAEYRCALVNRHGEENEKAKAGLRT</sequence>
<dbReference type="Proteomes" id="UP001164929">
    <property type="component" value="Chromosome 1"/>
</dbReference>
<keyword evidence="2" id="KW-1185">Reference proteome</keyword>
<organism evidence="1 2">
    <name type="scientific">Populus alba x Populus x berolinensis</name>
    <dbReference type="NCBI Taxonomy" id="444605"/>
    <lineage>
        <taxon>Eukaryota</taxon>
        <taxon>Viridiplantae</taxon>
        <taxon>Streptophyta</taxon>
        <taxon>Embryophyta</taxon>
        <taxon>Tracheophyta</taxon>
        <taxon>Spermatophyta</taxon>
        <taxon>Magnoliopsida</taxon>
        <taxon>eudicotyledons</taxon>
        <taxon>Gunneridae</taxon>
        <taxon>Pentapetalae</taxon>
        <taxon>rosids</taxon>
        <taxon>fabids</taxon>
        <taxon>Malpighiales</taxon>
        <taxon>Salicaceae</taxon>
        <taxon>Saliceae</taxon>
        <taxon>Populus</taxon>
    </lineage>
</organism>
<name>A0AAD6RHS2_9ROSI</name>
<accession>A0AAD6RHS2</accession>
<comment type="caution">
    <text evidence="1">The sequence shown here is derived from an EMBL/GenBank/DDBJ whole genome shotgun (WGS) entry which is preliminary data.</text>
</comment>
<evidence type="ECO:0000313" key="2">
    <source>
        <dbReference type="Proteomes" id="UP001164929"/>
    </source>
</evidence>
<protein>
    <submittedName>
        <fullName evidence="1">Uncharacterized protein</fullName>
    </submittedName>
</protein>
<gene>
    <name evidence="1" type="ORF">NC653_000048</name>
</gene>
<proteinExistence type="predicted"/>
<evidence type="ECO:0000313" key="1">
    <source>
        <dbReference type="EMBL" id="KAJ7009270.1"/>
    </source>
</evidence>